<organism evidence="2 3">
    <name type="scientific">Candidatus Giovannonibacteria bacterium GW2011_GWA2_53_7</name>
    <dbReference type="NCBI Taxonomy" id="1618650"/>
    <lineage>
        <taxon>Bacteria</taxon>
        <taxon>Candidatus Giovannoniibacteriota</taxon>
    </lineage>
</organism>
<evidence type="ECO:0000313" key="3">
    <source>
        <dbReference type="Proteomes" id="UP000034290"/>
    </source>
</evidence>
<proteinExistence type="predicted"/>
<dbReference type="Gene3D" id="1.20.1280.290">
    <property type="match status" value="1"/>
</dbReference>
<protein>
    <submittedName>
        <fullName evidence="2">Uncharacterized protein</fullName>
    </submittedName>
</protein>
<name>A0A0G1XV61_9BACT</name>
<keyword evidence="1" id="KW-1133">Transmembrane helix</keyword>
<evidence type="ECO:0000313" key="2">
    <source>
        <dbReference type="EMBL" id="KKW35078.1"/>
    </source>
</evidence>
<keyword evidence="1" id="KW-0472">Membrane</keyword>
<dbReference type="AlphaFoldDB" id="A0A0G1XV61"/>
<feature type="transmembrane region" description="Helical" evidence="1">
    <location>
        <begin position="6"/>
        <end position="25"/>
    </location>
</feature>
<dbReference type="Proteomes" id="UP000034290">
    <property type="component" value="Unassembled WGS sequence"/>
</dbReference>
<accession>A0A0G1XV61</accession>
<gene>
    <name evidence="2" type="ORF">UY81_C0054G0002</name>
</gene>
<evidence type="ECO:0000256" key="1">
    <source>
        <dbReference type="SAM" id="Phobius"/>
    </source>
</evidence>
<comment type="caution">
    <text evidence="2">The sequence shown here is derived from an EMBL/GenBank/DDBJ whole genome shotgun (WGS) entry which is preliminary data.</text>
</comment>
<feature type="transmembrane region" description="Helical" evidence="1">
    <location>
        <begin position="63"/>
        <end position="83"/>
    </location>
</feature>
<keyword evidence="1" id="KW-0812">Transmembrane</keyword>
<sequence length="89" mass="9913">MIITLINAAALVAFAAVAIDMVLQIRRVWVRKSSADISVTGVSVRTAATFLIFAKLIVLRDVYLLIGQVSLILLVSMYLVLVIRYRHRV</sequence>
<dbReference type="EMBL" id="LCRM01000054">
    <property type="protein sequence ID" value="KKW35078.1"/>
    <property type="molecule type" value="Genomic_DNA"/>
</dbReference>
<feature type="transmembrane region" description="Helical" evidence="1">
    <location>
        <begin position="37"/>
        <end position="57"/>
    </location>
</feature>
<reference evidence="2 3" key="1">
    <citation type="journal article" date="2015" name="Nature">
        <title>rRNA introns, odd ribosomes, and small enigmatic genomes across a large radiation of phyla.</title>
        <authorList>
            <person name="Brown C.T."/>
            <person name="Hug L.A."/>
            <person name="Thomas B.C."/>
            <person name="Sharon I."/>
            <person name="Castelle C.J."/>
            <person name="Singh A."/>
            <person name="Wilkins M.J."/>
            <person name="Williams K.H."/>
            <person name="Banfield J.F."/>
        </authorList>
    </citation>
    <scope>NUCLEOTIDE SEQUENCE [LARGE SCALE GENOMIC DNA]</scope>
</reference>